<dbReference type="Gene3D" id="1.10.260.40">
    <property type="entry name" value="lambda repressor-like DNA-binding domains"/>
    <property type="match status" value="1"/>
</dbReference>
<dbReference type="InterPro" id="IPR050807">
    <property type="entry name" value="TransReg_Diox_bact_type"/>
</dbReference>
<accession>A0A933IAS3</accession>
<comment type="caution">
    <text evidence="3">The sequence shown here is derived from an EMBL/GenBank/DDBJ whole genome shotgun (WGS) entry which is preliminary data.</text>
</comment>
<keyword evidence="1" id="KW-0238">DNA-binding</keyword>
<dbReference type="InterPro" id="IPR001387">
    <property type="entry name" value="Cro/C1-type_HTH"/>
</dbReference>
<dbReference type="SMART" id="SM00530">
    <property type="entry name" value="HTH_XRE"/>
    <property type="match status" value="1"/>
</dbReference>
<dbReference type="SUPFAM" id="SSF47413">
    <property type="entry name" value="lambda repressor-like DNA-binding domains"/>
    <property type="match status" value="1"/>
</dbReference>
<feature type="domain" description="HTH cro/C1-type" evidence="2">
    <location>
        <begin position="13"/>
        <end position="67"/>
    </location>
</feature>
<evidence type="ECO:0000256" key="1">
    <source>
        <dbReference type="ARBA" id="ARBA00023125"/>
    </source>
</evidence>
<gene>
    <name evidence="3" type="ORF">HY768_11110</name>
</gene>
<dbReference type="EMBL" id="JACQXR010000154">
    <property type="protein sequence ID" value="MBI4727747.1"/>
    <property type="molecule type" value="Genomic_DNA"/>
</dbReference>
<evidence type="ECO:0000313" key="3">
    <source>
        <dbReference type="EMBL" id="MBI4727747.1"/>
    </source>
</evidence>
<dbReference type="GO" id="GO:0003700">
    <property type="term" value="F:DNA-binding transcription factor activity"/>
    <property type="evidence" value="ECO:0007669"/>
    <property type="project" value="TreeGrafter"/>
</dbReference>
<dbReference type="Pfam" id="PF01381">
    <property type="entry name" value="HTH_3"/>
    <property type="match status" value="1"/>
</dbReference>
<dbReference type="Proteomes" id="UP000736328">
    <property type="component" value="Unassembled WGS sequence"/>
</dbReference>
<evidence type="ECO:0000259" key="2">
    <source>
        <dbReference type="PROSITE" id="PS50943"/>
    </source>
</evidence>
<dbReference type="InterPro" id="IPR010982">
    <property type="entry name" value="Lambda_DNA-bd_dom_sf"/>
</dbReference>
<organism evidence="3 4">
    <name type="scientific">candidate division TA06 bacterium</name>
    <dbReference type="NCBI Taxonomy" id="2250710"/>
    <lineage>
        <taxon>Bacteria</taxon>
        <taxon>Bacteria division TA06</taxon>
    </lineage>
</organism>
<dbReference type="CDD" id="cd00093">
    <property type="entry name" value="HTH_XRE"/>
    <property type="match status" value="1"/>
</dbReference>
<dbReference type="GO" id="GO:0005829">
    <property type="term" value="C:cytosol"/>
    <property type="evidence" value="ECO:0007669"/>
    <property type="project" value="TreeGrafter"/>
</dbReference>
<dbReference type="PANTHER" id="PTHR46797:SF1">
    <property type="entry name" value="METHYLPHOSPHONATE SYNTHASE"/>
    <property type="match status" value="1"/>
</dbReference>
<evidence type="ECO:0000313" key="4">
    <source>
        <dbReference type="Proteomes" id="UP000736328"/>
    </source>
</evidence>
<name>A0A933IAS3_UNCT6</name>
<dbReference type="GO" id="GO:0003677">
    <property type="term" value="F:DNA binding"/>
    <property type="evidence" value="ECO:0007669"/>
    <property type="project" value="UniProtKB-KW"/>
</dbReference>
<reference evidence="3" key="1">
    <citation type="submission" date="2020-07" db="EMBL/GenBank/DDBJ databases">
        <title>Huge and variable diversity of episymbiotic CPR bacteria and DPANN archaea in groundwater ecosystems.</title>
        <authorList>
            <person name="He C.Y."/>
            <person name="Keren R."/>
            <person name="Whittaker M."/>
            <person name="Farag I.F."/>
            <person name="Doudna J."/>
            <person name="Cate J.H.D."/>
            <person name="Banfield J.F."/>
        </authorList>
    </citation>
    <scope>NUCLEOTIDE SEQUENCE</scope>
    <source>
        <strain evidence="3">NC_groundwater_1520_Pr4_B-0.1um_53_5</strain>
    </source>
</reference>
<dbReference type="PANTHER" id="PTHR46797">
    <property type="entry name" value="HTH-TYPE TRANSCRIPTIONAL REGULATOR"/>
    <property type="match status" value="1"/>
</dbReference>
<dbReference type="AlphaFoldDB" id="A0A933IAS3"/>
<sequence>MPEKELKLIGQRIKDIRKAAGLTQNALAERAWMHSKYVGQIERGEINSTVETLIKVANALNVPLQELFYVSDNKGKELVVKRISDRLRMQKLKTLELLEKMVKAIEK</sequence>
<dbReference type="PROSITE" id="PS50943">
    <property type="entry name" value="HTH_CROC1"/>
    <property type="match status" value="1"/>
</dbReference>
<proteinExistence type="predicted"/>
<protein>
    <submittedName>
        <fullName evidence="3">Helix-turn-helix transcriptional regulator</fullName>
    </submittedName>
</protein>